<sequence>MAPRHFKISKQGAMAVAARAIYTLEEPVQGPTHVLDAVGVNVGDLISRVPASSEPGLEYESCDSSDSKDDGEYDWQALLGVGAVEELDVSVSSGGRNWSDCGSVTVDPPRCLRPHKPRFRWPETLALGRRSNVKYFYLFFPMDQVALIIQRTNIVLD</sequence>
<evidence type="ECO:0000313" key="2">
    <source>
        <dbReference type="Proteomes" id="UP000688947"/>
    </source>
</evidence>
<dbReference type="EMBL" id="JAENGZ010000037">
    <property type="protein sequence ID" value="KAG6972308.1"/>
    <property type="molecule type" value="Genomic_DNA"/>
</dbReference>
<protein>
    <submittedName>
        <fullName evidence="1">Uncharacterized protein</fullName>
    </submittedName>
</protein>
<comment type="caution">
    <text evidence="1">The sequence shown here is derived from an EMBL/GenBank/DDBJ whole genome shotgun (WGS) entry which is preliminary data.</text>
</comment>
<gene>
    <name evidence="1" type="ORF">JG687_00001535</name>
</gene>
<name>A0A8T1UX37_9STRA</name>
<dbReference type="AlphaFoldDB" id="A0A8T1UX37"/>
<evidence type="ECO:0000313" key="1">
    <source>
        <dbReference type="EMBL" id="KAG6972308.1"/>
    </source>
</evidence>
<proteinExistence type="predicted"/>
<reference evidence="1" key="1">
    <citation type="submission" date="2021-01" db="EMBL/GenBank/DDBJ databases">
        <title>Phytophthora aleatoria, a newly-described species from Pinus radiata is distinct from Phytophthora cactorum isolates based on comparative genomics.</title>
        <authorList>
            <person name="Mcdougal R."/>
            <person name="Panda P."/>
            <person name="Williams N."/>
            <person name="Studholme D.J."/>
        </authorList>
    </citation>
    <scope>NUCLEOTIDE SEQUENCE</scope>
    <source>
        <strain evidence="1">NZFS 3830</strain>
    </source>
</reference>
<accession>A0A8T1UX37</accession>
<organism evidence="1 2">
    <name type="scientific">Phytophthora cactorum</name>
    <dbReference type="NCBI Taxonomy" id="29920"/>
    <lineage>
        <taxon>Eukaryota</taxon>
        <taxon>Sar</taxon>
        <taxon>Stramenopiles</taxon>
        <taxon>Oomycota</taxon>
        <taxon>Peronosporomycetes</taxon>
        <taxon>Peronosporales</taxon>
        <taxon>Peronosporaceae</taxon>
        <taxon>Phytophthora</taxon>
    </lineage>
</organism>
<dbReference type="Proteomes" id="UP000688947">
    <property type="component" value="Unassembled WGS sequence"/>
</dbReference>